<proteinExistence type="predicted"/>
<dbReference type="RefSeq" id="WP_172596291.1">
    <property type="nucleotide sequence ID" value="NZ_LR130778.1"/>
</dbReference>
<reference evidence="1 2" key="1">
    <citation type="submission" date="2018-09" db="EMBL/GenBank/DDBJ databases">
        <authorList>
            <person name="Postec A."/>
        </authorList>
    </citation>
    <scope>NUCLEOTIDE SEQUENCE [LARGE SCALE GENOMIC DNA]</scope>
    <source>
        <strain evidence="1">70B-A</strain>
    </source>
</reference>
<dbReference type="NCBIfam" id="NF040898">
    <property type="entry name" value="CC_mini_metal"/>
    <property type="match status" value="1"/>
</dbReference>
<organism evidence="1 2">
    <name type="scientific">Petrocella atlantisensis</name>
    <dbReference type="NCBI Taxonomy" id="2173034"/>
    <lineage>
        <taxon>Bacteria</taxon>
        <taxon>Bacillati</taxon>
        <taxon>Bacillota</taxon>
        <taxon>Clostridia</taxon>
        <taxon>Lachnospirales</taxon>
        <taxon>Vallitaleaceae</taxon>
        <taxon>Petrocella</taxon>
    </lineage>
</organism>
<accession>A0A3P7PGV7</accession>
<dbReference type="Proteomes" id="UP000279029">
    <property type="component" value="Chromosome"/>
</dbReference>
<dbReference type="KEGG" id="cbar:PATL70BA_3336"/>
<gene>
    <name evidence="1" type="ORF">PATL70BA_3336</name>
</gene>
<protein>
    <submittedName>
        <fullName evidence="1">Uncharacterized protein</fullName>
    </submittedName>
</protein>
<evidence type="ECO:0000313" key="1">
    <source>
        <dbReference type="EMBL" id="VDN49263.1"/>
    </source>
</evidence>
<sequence>MFNKMKKSWQKFLGTIAEQNKATYGEGGINCCELKDVTDNKVKQRNN</sequence>
<name>A0A3P7PGV7_9FIRM</name>
<dbReference type="EMBL" id="LR130778">
    <property type="protein sequence ID" value="VDN49263.1"/>
    <property type="molecule type" value="Genomic_DNA"/>
</dbReference>
<keyword evidence="2" id="KW-1185">Reference proteome</keyword>
<dbReference type="AlphaFoldDB" id="A0A3P7PGV7"/>
<evidence type="ECO:0000313" key="2">
    <source>
        <dbReference type="Proteomes" id="UP000279029"/>
    </source>
</evidence>